<evidence type="ECO:0000256" key="3">
    <source>
        <dbReference type="ARBA" id="ARBA00022614"/>
    </source>
</evidence>
<proteinExistence type="inferred from homology"/>
<dbReference type="EMBL" id="JAAGAX010000016">
    <property type="protein sequence ID" value="KAF2288205.1"/>
    <property type="molecule type" value="Genomic_DNA"/>
</dbReference>
<dbReference type="Gene3D" id="3.80.10.10">
    <property type="entry name" value="Ribonuclease Inhibitor"/>
    <property type="match status" value="2"/>
</dbReference>
<accession>A0A6A6KIQ7</accession>
<dbReference type="InterPro" id="IPR032675">
    <property type="entry name" value="LRR_dom_sf"/>
</dbReference>
<evidence type="ECO:0000259" key="11">
    <source>
        <dbReference type="Pfam" id="PF08263"/>
    </source>
</evidence>
<comment type="subcellular location">
    <subcellularLocation>
        <location evidence="1">Membrane</location>
        <topology evidence="1">Single-pass membrane protein</topology>
    </subcellularLocation>
</comment>
<organism evidence="12 13">
    <name type="scientific">Hevea brasiliensis</name>
    <name type="common">Para rubber tree</name>
    <name type="synonym">Siphonia brasiliensis</name>
    <dbReference type="NCBI Taxonomy" id="3981"/>
    <lineage>
        <taxon>Eukaryota</taxon>
        <taxon>Viridiplantae</taxon>
        <taxon>Streptophyta</taxon>
        <taxon>Embryophyta</taxon>
        <taxon>Tracheophyta</taxon>
        <taxon>Spermatophyta</taxon>
        <taxon>Magnoliopsida</taxon>
        <taxon>eudicotyledons</taxon>
        <taxon>Gunneridae</taxon>
        <taxon>Pentapetalae</taxon>
        <taxon>rosids</taxon>
        <taxon>fabids</taxon>
        <taxon>Malpighiales</taxon>
        <taxon>Euphorbiaceae</taxon>
        <taxon>Crotonoideae</taxon>
        <taxon>Micrandreae</taxon>
        <taxon>Hevea</taxon>
    </lineage>
</organism>
<dbReference type="FunFam" id="3.80.10.10:FF:000041">
    <property type="entry name" value="LRR receptor-like serine/threonine-protein kinase ERECTA"/>
    <property type="match status" value="1"/>
</dbReference>
<dbReference type="Pfam" id="PF13855">
    <property type="entry name" value="LRR_8"/>
    <property type="match status" value="2"/>
</dbReference>
<keyword evidence="7 10" id="KW-1133">Transmembrane helix</keyword>
<dbReference type="AlphaFoldDB" id="A0A6A6KIQ7"/>
<dbReference type="SUPFAM" id="SSF52058">
    <property type="entry name" value="L domain-like"/>
    <property type="match status" value="1"/>
</dbReference>
<dbReference type="SMART" id="SM00369">
    <property type="entry name" value="LRR_TYP"/>
    <property type="match status" value="5"/>
</dbReference>
<name>A0A6A6KIQ7_HEVBR</name>
<protein>
    <recommendedName>
        <fullName evidence="11">Leucine-rich repeat-containing N-terminal plant-type domain-containing protein</fullName>
    </recommendedName>
</protein>
<dbReference type="Proteomes" id="UP000467840">
    <property type="component" value="Chromosome 8"/>
</dbReference>
<dbReference type="SUPFAM" id="SSF52047">
    <property type="entry name" value="RNI-like"/>
    <property type="match status" value="1"/>
</dbReference>
<keyword evidence="4 10" id="KW-0812">Transmembrane</keyword>
<evidence type="ECO:0000313" key="13">
    <source>
        <dbReference type="Proteomes" id="UP000467840"/>
    </source>
</evidence>
<keyword evidence="13" id="KW-1185">Reference proteome</keyword>
<evidence type="ECO:0000256" key="5">
    <source>
        <dbReference type="ARBA" id="ARBA00022729"/>
    </source>
</evidence>
<sequence length="615" mass="69530">MDLLYGLESWNSTSDDCCQWKYVACDYLQKVTALDLSNITFFQPFKTLVTSDVLTPLFRLQTLSSLHICKIDIHGEISGVGFANLTNLVELFMNENSFNGSIPPQLFSLRHLERLDLSEIPFWLSTQTFLLYLDLSENNLEGNFPKWLAESDISYLILSSNKLSGSLPSRLFQFQRLYILILSSNNFSGPLPDTIGEATGMRILMLSNNNFSGSLPASISNMLKLELLDLSSNQFSSNEFPIFNPNSSLVYADFSFNKFFGNVPVTFPLTTEVILLSHNHFSGFLPQCLTNFSRMKYLDFHDNNIIGEIPVFLTEISSLHILNRRNNFLNGSIPINLSSLSAPQILDLSINNLDGKIPPSLGNLTGMINDHDDSSSSIFSQIPFPSFWLQENRKLNDFKGSWKLHDLEVFWKKLKQGLPSQHLQMYICLDLSSNQLSGEIPDCLGVMKNLKSFNLSNNKLSGKIPMSFGDLQSLESLDLSHNNLNGEIPQTLAKLLQLSYLDLSNNKLVGHIPSGPQMDRLNDPNSYTNNSGLCGLQIQIPCESEKFTPKTKQKQGKPKKRKSWETWFSWEMAVIGYSSGFFSTILVMYVIGYFNAAPLQGRRRHIIHNTFFFNL</sequence>
<feature type="transmembrane region" description="Helical" evidence="10">
    <location>
        <begin position="567"/>
        <end position="594"/>
    </location>
</feature>
<evidence type="ECO:0000256" key="1">
    <source>
        <dbReference type="ARBA" id="ARBA00004167"/>
    </source>
</evidence>
<keyword evidence="9" id="KW-0325">Glycoprotein</keyword>
<evidence type="ECO:0000256" key="10">
    <source>
        <dbReference type="SAM" id="Phobius"/>
    </source>
</evidence>
<dbReference type="InterPro" id="IPR001611">
    <property type="entry name" value="Leu-rich_rpt"/>
</dbReference>
<reference evidence="12 13" key="1">
    <citation type="journal article" date="2020" name="Mol. Plant">
        <title>The Chromosome-Based Rubber Tree Genome Provides New Insights into Spurge Genome Evolution and Rubber Biosynthesis.</title>
        <authorList>
            <person name="Liu J."/>
            <person name="Shi C."/>
            <person name="Shi C.C."/>
            <person name="Li W."/>
            <person name="Zhang Q.J."/>
            <person name="Zhang Y."/>
            <person name="Li K."/>
            <person name="Lu H.F."/>
            <person name="Shi C."/>
            <person name="Zhu S.T."/>
            <person name="Xiao Z.Y."/>
            <person name="Nan H."/>
            <person name="Yue Y."/>
            <person name="Zhu X.G."/>
            <person name="Wu Y."/>
            <person name="Hong X.N."/>
            <person name="Fan G.Y."/>
            <person name="Tong Y."/>
            <person name="Zhang D."/>
            <person name="Mao C.L."/>
            <person name="Liu Y.L."/>
            <person name="Hao S.J."/>
            <person name="Liu W.Q."/>
            <person name="Lv M.Q."/>
            <person name="Zhang H.B."/>
            <person name="Liu Y."/>
            <person name="Hu-Tang G.R."/>
            <person name="Wang J.P."/>
            <person name="Wang J.H."/>
            <person name="Sun Y.H."/>
            <person name="Ni S.B."/>
            <person name="Chen W.B."/>
            <person name="Zhang X.C."/>
            <person name="Jiao Y.N."/>
            <person name="Eichler E.E."/>
            <person name="Li G.H."/>
            <person name="Liu X."/>
            <person name="Gao L.Z."/>
        </authorList>
    </citation>
    <scope>NUCLEOTIDE SEQUENCE [LARGE SCALE GENOMIC DNA]</scope>
    <source>
        <strain evidence="13">cv. GT1</strain>
        <tissue evidence="12">Leaf</tissue>
    </source>
</reference>
<evidence type="ECO:0000256" key="2">
    <source>
        <dbReference type="ARBA" id="ARBA00009592"/>
    </source>
</evidence>
<dbReference type="Pfam" id="PF08263">
    <property type="entry name" value="LRRNT_2"/>
    <property type="match status" value="1"/>
</dbReference>
<evidence type="ECO:0000256" key="9">
    <source>
        <dbReference type="ARBA" id="ARBA00023180"/>
    </source>
</evidence>
<dbReference type="Pfam" id="PF00560">
    <property type="entry name" value="LRR_1"/>
    <property type="match status" value="3"/>
</dbReference>
<dbReference type="InterPro" id="IPR013210">
    <property type="entry name" value="LRR_N_plant-typ"/>
</dbReference>
<dbReference type="PROSITE" id="PS51450">
    <property type="entry name" value="LRR"/>
    <property type="match status" value="1"/>
</dbReference>
<dbReference type="GO" id="GO:0016020">
    <property type="term" value="C:membrane"/>
    <property type="evidence" value="ECO:0007669"/>
    <property type="project" value="UniProtKB-SubCell"/>
</dbReference>
<dbReference type="InterPro" id="IPR003591">
    <property type="entry name" value="Leu-rich_rpt_typical-subtyp"/>
</dbReference>
<comment type="caution">
    <text evidence="12">The sequence shown here is derived from an EMBL/GenBank/DDBJ whole genome shotgun (WGS) entry which is preliminary data.</text>
</comment>
<dbReference type="PRINTS" id="PR00019">
    <property type="entry name" value="LEURICHRPT"/>
</dbReference>
<feature type="domain" description="Leucine-rich repeat-containing N-terminal plant-type" evidence="11">
    <location>
        <begin position="7"/>
        <end position="26"/>
    </location>
</feature>
<keyword evidence="8 10" id="KW-0472">Membrane</keyword>
<dbReference type="PANTHER" id="PTHR48065:SF56">
    <property type="entry name" value="RECEPTOR-LIKE PROTEIN 46"/>
    <property type="match status" value="1"/>
</dbReference>
<dbReference type="PANTHER" id="PTHR48065">
    <property type="entry name" value="OS10G0469600 PROTEIN"/>
    <property type="match status" value="1"/>
</dbReference>
<evidence type="ECO:0000313" key="12">
    <source>
        <dbReference type="EMBL" id="KAF2288205.1"/>
    </source>
</evidence>
<evidence type="ECO:0000256" key="4">
    <source>
        <dbReference type="ARBA" id="ARBA00022692"/>
    </source>
</evidence>
<keyword evidence="5" id="KW-0732">Signal</keyword>
<dbReference type="FunFam" id="3.80.10.10:FF:000111">
    <property type="entry name" value="LRR receptor-like serine/threonine-protein kinase ERECTA"/>
    <property type="match status" value="1"/>
</dbReference>
<gene>
    <name evidence="12" type="ORF">GH714_004989</name>
</gene>
<evidence type="ECO:0000256" key="8">
    <source>
        <dbReference type="ARBA" id="ARBA00023136"/>
    </source>
</evidence>
<comment type="similarity">
    <text evidence="2">Belongs to the RLP family.</text>
</comment>
<keyword evidence="6" id="KW-0677">Repeat</keyword>
<keyword evidence="3" id="KW-0433">Leucine-rich repeat</keyword>
<evidence type="ECO:0000256" key="6">
    <source>
        <dbReference type="ARBA" id="ARBA00022737"/>
    </source>
</evidence>
<evidence type="ECO:0000256" key="7">
    <source>
        <dbReference type="ARBA" id="ARBA00022989"/>
    </source>
</evidence>